<feature type="domain" description="Reverse transcriptase zinc-binding" evidence="1">
    <location>
        <begin position="108"/>
        <end position="192"/>
    </location>
</feature>
<dbReference type="EnsemblPlants" id="AET4Gv20326300.4">
    <property type="protein sequence ID" value="AET4Gv20326300.4"/>
    <property type="gene ID" value="AET4Gv20326300"/>
</dbReference>
<protein>
    <recommendedName>
        <fullName evidence="1">Reverse transcriptase zinc-binding domain-containing protein</fullName>
    </recommendedName>
</protein>
<dbReference type="EnsemblPlants" id="AET4Gv20326300.1">
    <property type="protein sequence ID" value="AET4Gv20326300.1"/>
    <property type="gene ID" value="AET4Gv20326300"/>
</dbReference>
<dbReference type="Proteomes" id="UP000015105">
    <property type="component" value="Chromosome 4D"/>
</dbReference>
<dbReference type="EnsemblPlants" id="AET4Gv20326300.2">
    <property type="protein sequence ID" value="AET4Gv20326300.2"/>
    <property type="gene ID" value="AET4Gv20326300"/>
</dbReference>
<dbReference type="STRING" id="200361.A0A453HX49"/>
<name>A0A453HX49_AEGTS</name>
<dbReference type="Gramene" id="AET4Gv20326300.3">
    <property type="protein sequence ID" value="AET4Gv20326300.3"/>
    <property type="gene ID" value="AET4Gv20326300"/>
</dbReference>
<dbReference type="PANTHER" id="PTHR33116">
    <property type="entry name" value="REVERSE TRANSCRIPTASE ZINC-BINDING DOMAIN-CONTAINING PROTEIN-RELATED-RELATED"/>
    <property type="match status" value="1"/>
</dbReference>
<dbReference type="Gramene" id="AET4Gv20326300.1">
    <property type="protein sequence ID" value="AET4Gv20326300.1"/>
    <property type="gene ID" value="AET4Gv20326300"/>
</dbReference>
<reference evidence="3" key="2">
    <citation type="journal article" date="2017" name="Nat. Plants">
        <title>The Aegilops tauschii genome reveals multiple impacts of transposons.</title>
        <authorList>
            <person name="Zhao G."/>
            <person name="Zou C."/>
            <person name="Li K."/>
            <person name="Wang K."/>
            <person name="Li T."/>
            <person name="Gao L."/>
            <person name="Zhang X."/>
            <person name="Wang H."/>
            <person name="Yang Z."/>
            <person name="Liu X."/>
            <person name="Jiang W."/>
            <person name="Mao L."/>
            <person name="Kong X."/>
            <person name="Jiao Y."/>
            <person name="Jia J."/>
        </authorList>
    </citation>
    <scope>NUCLEOTIDE SEQUENCE [LARGE SCALE GENOMIC DNA]</scope>
    <source>
        <strain evidence="3">cv. AL8/78</strain>
    </source>
</reference>
<evidence type="ECO:0000313" key="3">
    <source>
        <dbReference type="Proteomes" id="UP000015105"/>
    </source>
</evidence>
<organism evidence="2 3">
    <name type="scientific">Aegilops tauschii subsp. strangulata</name>
    <name type="common">Goatgrass</name>
    <dbReference type="NCBI Taxonomy" id="200361"/>
    <lineage>
        <taxon>Eukaryota</taxon>
        <taxon>Viridiplantae</taxon>
        <taxon>Streptophyta</taxon>
        <taxon>Embryophyta</taxon>
        <taxon>Tracheophyta</taxon>
        <taxon>Spermatophyta</taxon>
        <taxon>Magnoliopsida</taxon>
        <taxon>Liliopsida</taxon>
        <taxon>Poales</taxon>
        <taxon>Poaceae</taxon>
        <taxon>BOP clade</taxon>
        <taxon>Pooideae</taxon>
        <taxon>Triticodae</taxon>
        <taxon>Triticeae</taxon>
        <taxon>Triticinae</taxon>
        <taxon>Aegilops</taxon>
    </lineage>
</organism>
<accession>A0A453HX49</accession>
<evidence type="ECO:0000313" key="2">
    <source>
        <dbReference type="EnsemblPlants" id="AET4Gv20326300.3"/>
    </source>
</evidence>
<dbReference type="EnsemblPlants" id="AET4Gv20326300.7">
    <property type="protein sequence ID" value="AET4Gv20326300.7"/>
    <property type="gene ID" value="AET4Gv20326300"/>
</dbReference>
<reference evidence="2" key="4">
    <citation type="submission" date="2019-03" db="UniProtKB">
        <authorList>
            <consortium name="EnsemblPlants"/>
        </authorList>
    </citation>
    <scope>IDENTIFICATION</scope>
</reference>
<dbReference type="EnsemblPlants" id="AET4Gv20326300.6">
    <property type="protein sequence ID" value="AET4Gv20326300.6"/>
    <property type="gene ID" value="AET4Gv20326300"/>
</dbReference>
<dbReference type="Gramene" id="AET4Gv20326300.7">
    <property type="protein sequence ID" value="AET4Gv20326300.7"/>
    <property type="gene ID" value="AET4Gv20326300"/>
</dbReference>
<reference evidence="2" key="5">
    <citation type="journal article" date="2021" name="G3 (Bethesda)">
        <title>Aegilops tauschii genome assembly Aet v5.0 features greater sequence contiguity and improved annotation.</title>
        <authorList>
            <person name="Wang L."/>
            <person name="Zhu T."/>
            <person name="Rodriguez J.C."/>
            <person name="Deal K.R."/>
            <person name="Dubcovsky J."/>
            <person name="McGuire P.E."/>
            <person name="Lux T."/>
            <person name="Spannagl M."/>
            <person name="Mayer K.F.X."/>
            <person name="Baldrich P."/>
            <person name="Meyers B.C."/>
            <person name="Huo N."/>
            <person name="Gu Y.Q."/>
            <person name="Zhou H."/>
            <person name="Devos K.M."/>
            <person name="Bennetzen J.L."/>
            <person name="Unver T."/>
            <person name="Budak H."/>
            <person name="Gulick P.J."/>
            <person name="Galiba G."/>
            <person name="Kalapos B."/>
            <person name="Nelson D.R."/>
            <person name="Li P."/>
            <person name="You F.M."/>
            <person name="Luo M.C."/>
            <person name="Dvorak J."/>
        </authorList>
    </citation>
    <scope>NUCLEOTIDE SEQUENCE [LARGE SCALE GENOMIC DNA]</scope>
    <source>
        <strain evidence="2">cv. AL8/78</strain>
    </source>
</reference>
<evidence type="ECO:0000259" key="1">
    <source>
        <dbReference type="Pfam" id="PF13966"/>
    </source>
</evidence>
<proteinExistence type="predicted"/>
<sequence>MFNETSHLMFLRDYQTGTKRKMILPKERKSAGYQDIAPRIFDLSKKKSCSVQITLLNNFWVSQIDTHHGITLEHLQEFIRLWGKLSSITLNNSVQDTIHWKFTSQGEYSTSTAYMAQFAGHTTSIMPAAVWKVWAPPKCKFFAWLIIQNRVWTADRLLRRGWPNCNLCPLCKQVQETAAHLLFQCRFSQRVWVEVATWIGLNGDVVRSWRFEASVRDWWIKNVIERGNQRKAIASLFMLMSWEIWKERNARVFRNTAATMMMVVAKIKEEAHLWAMAGATHLSIVMPRE</sequence>
<dbReference type="PANTHER" id="PTHR33116:SF78">
    <property type="entry name" value="OS12G0587133 PROTEIN"/>
    <property type="match status" value="1"/>
</dbReference>
<dbReference type="Gramene" id="AET4Gv20326300.4">
    <property type="protein sequence ID" value="AET4Gv20326300.4"/>
    <property type="gene ID" value="AET4Gv20326300"/>
</dbReference>
<keyword evidence="3" id="KW-1185">Reference proteome</keyword>
<dbReference type="EnsemblPlants" id="AET4Gv20326300.3">
    <property type="protein sequence ID" value="AET4Gv20326300.3"/>
    <property type="gene ID" value="AET4Gv20326300"/>
</dbReference>
<reference evidence="2" key="3">
    <citation type="journal article" date="2017" name="Nature">
        <title>Genome sequence of the progenitor of the wheat D genome Aegilops tauschii.</title>
        <authorList>
            <person name="Luo M.C."/>
            <person name="Gu Y.Q."/>
            <person name="Puiu D."/>
            <person name="Wang H."/>
            <person name="Twardziok S.O."/>
            <person name="Deal K.R."/>
            <person name="Huo N."/>
            <person name="Zhu T."/>
            <person name="Wang L."/>
            <person name="Wang Y."/>
            <person name="McGuire P.E."/>
            <person name="Liu S."/>
            <person name="Long H."/>
            <person name="Ramasamy R.K."/>
            <person name="Rodriguez J.C."/>
            <person name="Van S.L."/>
            <person name="Yuan L."/>
            <person name="Wang Z."/>
            <person name="Xia Z."/>
            <person name="Xiao L."/>
            <person name="Anderson O.D."/>
            <person name="Ouyang S."/>
            <person name="Liang Y."/>
            <person name="Zimin A.V."/>
            <person name="Pertea G."/>
            <person name="Qi P."/>
            <person name="Bennetzen J.L."/>
            <person name="Dai X."/>
            <person name="Dawson M.W."/>
            <person name="Muller H.G."/>
            <person name="Kugler K."/>
            <person name="Rivarola-Duarte L."/>
            <person name="Spannagl M."/>
            <person name="Mayer K.F.X."/>
            <person name="Lu F.H."/>
            <person name="Bevan M.W."/>
            <person name="Leroy P."/>
            <person name="Li P."/>
            <person name="You F.M."/>
            <person name="Sun Q."/>
            <person name="Liu Z."/>
            <person name="Lyons E."/>
            <person name="Wicker T."/>
            <person name="Salzberg S.L."/>
            <person name="Devos K.M."/>
            <person name="Dvorak J."/>
        </authorList>
    </citation>
    <scope>NUCLEOTIDE SEQUENCE [LARGE SCALE GENOMIC DNA]</scope>
    <source>
        <strain evidence="2">cv. AL8/78</strain>
    </source>
</reference>
<dbReference type="AlphaFoldDB" id="A0A453HX49"/>
<dbReference type="Gramene" id="AET4Gv20326300.2">
    <property type="protein sequence ID" value="AET4Gv20326300.2"/>
    <property type="gene ID" value="AET4Gv20326300"/>
</dbReference>
<dbReference type="Pfam" id="PF13966">
    <property type="entry name" value="zf-RVT"/>
    <property type="match status" value="1"/>
</dbReference>
<dbReference type="Gramene" id="AET4Gv20326300.6">
    <property type="protein sequence ID" value="AET4Gv20326300.6"/>
    <property type="gene ID" value="AET4Gv20326300"/>
</dbReference>
<reference evidence="3" key="1">
    <citation type="journal article" date="2014" name="Science">
        <title>Ancient hybridizations among the ancestral genomes of bread wheat.</title>
        <authorList>
            <consortium name="International Wheat Genome Sequencing Consortium,"/>
            <person name="Marcussen T."/>
            <person name="Sandve S.R."/>
            <person name="Heier L."/>
            <person name="Spannagl M."/>
            <person name="Pfeifer M."/>
            <person name="Jakobsen K.S."/>
            <person name="Wulff B.B."/>
            <person name="Steuernagel B."/>
            <person name="Mayer K.F."/>
            <person name="Olsen O.A."/>
        </authorList>
    </citation>
    <scope>NUCLEOTIDE SEQUENCE [LARGE SCALE GENOMIC DNA]</scope>
    <source>
        <strain evidence="3">cv. AL8/78</strain>
    </source>
</reference>
<dbReference type="InterPro" id="IPR026960">
    <property type="entry name" value="RVT-Znf"/>
</dbReference>